<evidence type="ECO:0000313" key="3">
    <source>
        <dbReference type="EMBL" id="SEP06451.1"/>
    </source>
</evidence>
<organism evidence="3 4">
    <name type="scientific">Nitrosomonas oligotropha</name>
    <dbReference type="NCBI Taxonomy" id="42354"/>
    <lineage>
        <taxon>Bacteria</taxon>
        <taxon>Pseudomonadati</taxon>
        <taxon>Pseudomonadota</taxon>
        <taxon>Betaproteobacteria</taxon>
        <taxon>Nitrosomonadales</taxon>
        <taxon>Nitrosomonadaceae</taxon>
        <taxon>Nitrosomonas</taxon>
    </lineage>
</organism>
<keyword evidence="4" id="KW-1185">Reference proteome</keyword>
<keyword evidence="1" id="KW-0472">Membrane</keyword>
<proteinExistence type="predicted"/>
<evidence type="ECO:0000259" key="2">
    <source>
        <dbReference type="Pfam" id="PF14238"/>
    </source>
</evidence>
<dbReference type="Proteomes" id="UP000198814">
    <property type="component" value="Unassembled WGS sequence"/>
</dbReference>
<accession>A0A1H8UTF4</accession>
<keyword evidence="1" id="KW-1133">Transmembrane helix</keyword>
<dbReference type="InterPro" id="IPR025641">
    <property type="entry name" value="DUF4340"/>
</dbReference>
<dbReference type="AlphaFoldDB" id="A0A1H8UTF4"/>
<evidence type="ECO:0000313" key="4">
    <source>
        <dbReference type="Proteomes" id="UP000198814"/>
    </source>
</evidence>
<gene>
    <name evidence="3" type="ORF">SAMN05216333_1409</name>
</gene>
<protein>
    <recommendedName>
        <fullName evidence="2">DUF4340 domain-containing protein</fullName>
    </recommendedName>
</protein>
<dbReference type="STRING" id="42354.SAMN05216333_1409"/>
<evidence type="ECO:0000256" key="1">
    <source>
        <dbReference type="SAM" id="Phobius"/>
    </source>
</evidence>
<keyword evidence="1" id="KW-0812">Transmembrane</keyword>
<dbReference type="EMBL" id="FODO01000040">
    <property type="protein sequence ID" value="SEP06451.1"/>
    <property type="molecule type" value="Genomic_DNA"/>
</dbReference>
<feature type="transmembrane region" description="Helical" evidence="1">
    <location>
        <begin position="7"/>
        <end position="26"/>
    </location>
</feature>
<name>A0A1H8UTF4_9PROT</name>
<dbReference type="Pfam" id="PF14238">
    <property type="entry name" value="DUF4340"/>
    <property type="match status" value="1"/>
</dbReference>
<reference evidence="4" key="1">
    <citation type="submission" date="2016-10" db="EMBL/GenBank/DDBJ databases">
        <authorList>
            <person name="Varghese N."/>
            <person name="Submissions S."/>
        </authorList>
    </citation>
    <scope>NUCLEOTIDE SEQUENCE [LARGE SCALE GENOMIC DNA]</scope>
    <source>
        <strain evidence="4">Nm76</strain>
    </source>
</reference>
<dbReference type="RefSeq" id="WP_256206312.1">
    <property type="nucleotide sequence ID" value="NZ_FNOE01000042.1"/>
</dbReference>
<feature type="domain" description="DUF4340" evidence="2">
    <location>
        <begin position="67"/>
        <end position="170"/>
    </location>
</feature>
<sequence length="290" mass="32586">MTMTHHARLNLIMVATIGSLLLFLYFKPQSQGNPEYSIASNSAETVQSVRIVRPQQEITLKRLNDHWYLTTPLHARANEEKIRRILEILQAKSQQRFPLTDLGRFGLERPNVLLTIDDTQFGFGGFAPTTNQQYVAAGDHVHLIAPRYALALPGSVNDLIDSRLLSPSETPVKFELPHFAAEFHHPDWRVTLQRSDHVVTETALKDWIQLWQTASAAELILVSQLGSDFVETGMLKIGLQDGQQIDLKILHNAVSIVLVRADEEIGYQFPLDTGRHLLDPATLAQAETES</sequence>